<reference evidence="2 3" key="1">
    <citation type="submission" date="2023-10" db="EMBL/GenBank/DDBJ databases">
        <title>Complete genome sequence of Shewanella sp. DAU334.</title>
        <authorList>
            <person name="Lee Y.-S."/>
            <person name="Jeong H.-R."/>
            <person name="Hwang E.-J."/>
            <person name="Choi Y.-L."/>
            <person name="Kim G.-D."/>
        </authorList>
    </citation>
    <scope>NUCLEOTIDE SEQUENCE [LARGE SCALE GENOMIC DNA]</scope>
    <source>
        <strain evidence="2 3">DAU334</strain>
    </source>
</reference>
<dbReference type="PROSITE" id="PS51257">
    <property type="entry name" value="PROKAR_LIPOPROTEIN"/>
    <property type="match status" value="1"/>
</dbReference>
<proteinExistence type="predicted"/>
<evidence type="ECO:0000256" key="1">
    <source>
        <dbReference type="SAM" id="SignalP"/>
    </source>
</evidence>
<evidence type="ECO:0000313" key="2">
    <source>
        <dbReference type="EMBL" id="WOT05674.1"/>
    </source>
</evidence>
<feature type="chain" id="PRO_5045230438" evidence="1">
    <location>
        <begin position="22"/>
        <end position="169"/>
    </location>
</feature>
<accession>A0ABZ0JZE5</accession>
<keyword evidence="1" id="KW-0732">Signal</keyword>
<organism evidence="2 3">
    <name type="scientific">Shewanella youngdeokensis</name>
    <dbReference type="NCBI Taxonomy" id="2999068"/>
    <lineage>
        <taxon>Bacteria</taxon>
        <taxon>Pseudomonadati</taxon>
        <taxon>Pseudomonadota</taxon>
        <taxon>Gammaproteobacteria</taxon>
        <taxon>Alteromonadales</taxon>
        <taxon>Shewanellaceae</taxon>
        <taxon>Shewanella</taxon>
    </lineage>
</organism>
<name>A0ABZ0JZE5_9GAMM</name>
<keyword evidence="3" id="KW-1185">Reference proteome</keyword>
<evidence type="ECO:0000313" key="3">
    <source>
        <dbReference type="Proteomes" id="UP001529491"/>
    </source>
</evidence>
<dbReference type="EMBL" id="CP136522">
    <property type="protein sequence ID" value="WOT05674.1"/>
    <property type="molecule type" value="Genomic_DNA"/>
</dbReference>
<dbReference type="RefSeq" id="WP_310469935.1">
    <property type="nucleotide sequence ID" value="NZ_CP136522.1"/>
</dbReference>
<protein>
    <submittedName>
        <fullName evidence="2">Uncharacterized protein</fullName>
    </submittedName>
</protein>
<sequence>MTKFMLATLLLFAAGCSSDNAEPAKVVMDATPPNVTASATLPPAQMSRVKPIVTIEDGPTRGKIYSYQLNQQKFVSNSAPLVKGSLVTNSYMSSSGVLKGSFVVVSSAQVESLSTDYHIEKIAEDTFRLVPITANANLYSLYTALLKSQALSLVEIEIDYSAPLASQIK</sequence>
<dbReference type="Proteomes" id="UP001529491">
    <property type="component" value="Chromosome"/>
</dbReference>
<feature type="signal peptide" evidence="1">
    <location>
        <begin position="1"/>
        <end position="21"/>
    </location>
</feature>
<gene>
    <name evidence="2" type="ORF">RGE70_02265</name>
</gene>